<name>A0A1G6GJW5_9BURK</name>
<dbReference type="STRING" id="416944.SAMN05421548_1018"/>
<evidence type="ECO:0000256" key="3">
    <source>
        <dbReference type="ARBA" id="ARBA00022989"/>
    </source>
</evidence>
<sequence>MSSPAAGVVLSRSRLVFWYAVFAAISIGANLGSQSLAFHLYQGAYAVPISVCVGTGVGLVVKYLLDKAWIFRYEHRSVAHGVRTFALYVAMGLGTTLVFWVVEFGADALFHDETARLAGGALGLVIGYVTKYHLDKRFVFA</sequence>
<evidence type="ECO:0000259" key="6">
    <source>
        <dbReference type="Pfam" id="PF04138"/>
    </source>
</evidence>
<dbReference type="Pfam" id="PF04138">
    <property type="entry name" value="GtrA_DPMS_TM"/>
    <property type="match status" value="1"/>
</dbReference>
<keyword evidence="8" id="KW-1185">Reference proteome</keyword>
<feature type="domain" description="GtrA/DPMS transmembrane" evidence="6">
    <location>
        <begin position="22"/>
        <end position="140"/>
    </location>
</feature>
<protein>
    <submittedName>
        <fullName evidence="7">GtrA-like protein</fullName>
    </submittedName>
</protein>
<feature type="transmembrane region" description="Helical" evidence="5">
    <location>
        <begin position="114"/>
        <end position="134"/>
    </location>
</feature>
<dbReference type="RefSeq" id="WP_176928867.1">
    <property type="nucleotide sequence ID" value="NZ_FMYQ01000001.1"/>
</dbReference>
<evidence type="ECO:0000256" key="2">
    <source>
        <dbReference type="ARBA" id="ARBA00022692"/>
    </source>
</evidence>
<dbReference type="Proteomes" id="UP000198908">
    <property type="component" value="Unassembled WGS sequence"/>
</dbReference>
<feature type="transmembrane region" description="Helical" evidence="5">
    <location>
        <begin position="45"/>
        <end position="65"/>
    </location>
</feature>
<gene>
    <name evidence="7" type="ORF">SAMN05421548_1018</name>
</gene>
<comment type="subcellular location">
    <subcellularLocation>
        <location evidence="1">Membrane</location>
        <topology evidence="1">Multi-pass membrane protein</topology>
    </subcellularLocation>
</comment>
<reference evidence="8" key="1">
    <citation type="submission" date="2016-09" db="EMBL/GenBank/DDBJ databases">
        <authorList>
            <person name="Varghese N."/>
            <person name="Submissions S."/>
        </authorList>
    </citation>
    <scope>NUCLEOTIDE SEQUENCE [LARGE SCALE GENOMIC DNA]</scope>
    <source>
        <strain evidence="8">TNe-862</strain>
    </source>
</reference>
<proteinExistence type="predicted"/>
<feature type="transmembrane region" description="Helical" evidence="5">
    <location>
        <begin position="85"/>
        <end position="102"/>
    </location>
</feature>
<dbReference type="AlphaFoldDB" id="A0A1G6GJW5"/>
<dbReference type="EMBL" id="FMYQ01000001">
    <property type="protein sequence ID" value="SDB82133.1"/>
    <property type="molecule type" value="Genomic_DNA"/>
</dbReference>
<keyword evidence="4 5" id="KW-0472">Membrane</keyword>
<evidence type="ECO:0000256" key="4">
    <source>
        <dbReference type="ARBA" id="ARBA00023136"/>
    </source>
</evidence>
<evidence type="ECO:0000313" key="8">
    <source>
        <dbReference type="Proteomes" id="UP000198908"/>
    </source>
</evidence>
<dbReference type="GO" id="GO:0000271">
    <property type="term" value="P:polysaccharide biosynthetic process"/>
    <property type="evidence" value="ECO:0007669"/>
    <property type="project" value="InterPro"/>
</dbReference>
<keyword evidence="3 5" id="KW-1133">Transmembrane helix</keyword>
<dbReference type="InterPro" id="IPR007267">
    <property type="entry name" value="GtrA_DPMS_TM"/>
</dbReference>
<feature type="transmembrane region" description="Helical" evidence="5">
    <location>
        <begin position="15"/>
        <end position="33"/>
    </location>
</feature>
<evidence type="ECO:0000256" key="5">
    <source>
        <dbReference type="SAM" id="Phobius"/>
    </source>
</evidence>
<accession>A0A1G6GJW5</accession>
<dbReference type="GO" id="GO:0016020">
    <property type="term" value="C:membrane"/>
    <property type="evidence" value="ECO:0007669"/>
    <property type="project" value="UniProtKB-SubCell"/>
</dbReference>
<evidence type="ECO:0000313" key="7">
    <source>
        <dbReference type="EMBL" id="SDB82133.1"/>
    </source>
</evidence>
<keyword evidence="2 5" id="KW-0812">Transmembrane</keyword>
<organism evidence="7 8">
    <name type="scientific">Paraburkholderia lycopersici</name>
    <dbReference type="NCBI Taxonomy" id="416944"/>
    <lineage>
        <taxon>Bacteria</taxon>
        <taxon>Pseudomonadati</taxon>
        <taxon>Pseudomonadota</taxon>
        <taxon>Betaproteobacteria</taxon>
        <taxon>Burkholderiales</taxon>
        <taxon>Burkholderiaceae</taxon>
        <taxon>Paraburkholderia</taxon>
    </lineage>
</organism>
<evidence type="ECO:0000256" key="1">
    <source>
        <dbReference type="ARBA" id="ARBA00004141"/>
    </source>
</evidence>
<dbReference type="NCBIfam" id="NF037976">
    <property type="entry name" value="gtrA_1"/>
    <property type="match status" value="1"/>
</dbReference>